<evidence type="ECO:0000313" key="1">
    <source>
        <dbReference type="EMBL" id="QHT73752.1"/>
    </source>
</evidence>
<name>A0A6C0GZP7_9ZZZZ</name>
<reference evidence="1" key="1">
    <citation type="journal article" date="2020" name="Nature">
        <title>Giant virus diversity and host interactions through global metagenomics.</title>
        <authorList>
            <person name="Schulz F."/>
            <person name="Roux S."/>
            <person name="Paez-Espino D."/>
            <person name="Jungbluth S."/>
            <person name="Walsh D.A."/>
            <person name="Denef V.J."/>
            <person name="McMahon K.D."/>
            <person name="Konstantinidis K.T."/>
            <person name="Eloe-Fadrosh E.A."/>
            <person name="Kyrpides N.C."/>
            <person name="Woyke T."/>
        </authorList>
    </citation>
    <scope>NUCLEOTIDE SEQUENCE</scope>
    <source>
        <strain evidence="1">GVMAG-M-3300023179-4</strain>
    </source>
</reference>
<sequence length="275" mass="32648">MTIITLKFIIDFFTDKSIITTNTKSNILELFQYSDEKCEKKFYDFIDLIMFIIDDLYDINAMSNKKNYLHTIIDDIINYIQDSHLLINKPKIISQIKNNELTQDIILIIAYIFDLNILIHENNILKAYYFSEKFNKYRNTILLKVESDPTDGTEYYKLLINNEKFIFNQKCKNLEELLKTEYIIPIGFIPNKSFEYTNNDESLINDRQISEVFVNKQVLEVKDIDIETKNKKINMINQNINKIENSDSDNEIINEKLLMDYTNLNFNIDLESDDD</sequence>
<dbReference type="EMBL" id="MN739831">
    <property type="protein sequence ID" value="QHT73752.1"/>
    <property type="molecule type" value="Genomic_DNA"/>
</dbReference>
<accession>A0A6C0GZP7</accession>
<protein>
    <submittedName>
        <fullName evidence="1">Uncharacterized protein</fullName>
    </submittedName>
</protein>
<dbReference type="AlphaFoldDB" id="A0A6C0GZP7"/>
<organism evidence="1">
    <name type="scientific">viral metagenome</name>
    <dbReference type="NCBI Taxonomy" id="1070528"/>
    <lineage>
        <taxon>unclassified sequences</taxon>
        <taxon>metagenomes</taxon>
        <taxon>organismal metagenomes</taxon>
    </lineage>
</organism>
<proteinExistence type="predicted"/>